<dbReference type="PIRSF" id="PIRSF000390">
    <property type="entry name" value="PLP_StrS"/>
    <property type="match status" value="1"/>
</dbReference>
<dbReference type="RefSeq" id="WP_203535945.1">
    <property type="nucleotide sequence ID" value="NZ_JAESND010000001.1"/>
</dbReference>
<dbReference type="Gene3D" id="3.90.1150.10">
    <property type="entry name" value="Aspartate Aminotransferase, domain 1"/>
    <property type="match status" value="1"/>
</dbReference>
<dbReference type="InterPro" id="IPR015422">
    <property type="entry name" value="PyrdxlP-dep_Trfase_small"/>
</dbReference>
<dbReference type="InterPro" id="IPR015424">
    <property type="entry name" value="PyrdxlP-dep_Trfase"/>
</dbReference>
<evidence type="ECO:0000313" key="3">
    <source>
        <dbReference type="EMBL" id="MBM3114237.1"/>
    </source>
</evidence>
<reference evidence="3 4" key="1">
    <citation type="submission" date="2021-01" db="EMBL/GenBank/DDBJ databases">
        <title>Draft Genome Sequence and Polyhydroxyalkanoate Biosynthetic Potential of Jeongeupia naejangsanensis Type Strain DSM 24253.</title>
        <authorList>
            <person name="Turrini P."/>
            <person name="Artuso I."/>
            <person name="Lugli G.A."/>
            <person name="Frangipani E."/>
            <person name="Ventura M."/>
            <person name="Visca P."/>
        </authorList>
    </citation>
    <scope>NUCLEOTIDE SEQUENCE [LARGE SCALE GENOMIC DNA]</scope>
    <source>
        <strain evidence="3 4">DSM 24253</strain>
    </source>
</reference>
<proteinExistence type="inferred from homology"/>
<dbReference type="SUPFAM" id="SSF53383">
    <property type="entry name" value="PLP-dependent transferases"/>
    <property type="match status" value="1"/>
</dbReference>
<dbReference type="InterPro" id="IPR000653">
    <property type="entry name" value="DegT/StrS_aminotransferase"/>
</dbReference>
<dbReference type="PANTHER" id="PTHR30244:SF34">
    <property type="entry name" value="DTDP-4-AMINO-4,6-DIDEOXYGALACTOSE TRANSAMINASE"/>
    <property type="match status" value="1"/>
</dbReference>
<dbReference type="Pfam" id="PF01041">
    <property type="entry name" value="DegT_DnrJ_EryC1"/>
    <property type="match status" value="1"/>
</dbReference>
<sequence>MEFLPFTRPSIDEETIADVASVLRSGWITSGPKMAALEAALSEHFGGRPVRVVTSATGAMEIALRLIGLQPGDEVITTAMTWVATSNIVINAGGKPVFVDIDPATRNIDLDLIEAAITPHTRAILPVDLAGLPVDRDRLYAIADKHGLRVIEDAAQSQGATWNGRRIGSFGDLCSVSFHPNKNMTTIEGGALVMNTPEEARLFEKWRLQGVTRLPDGTMDVDLPGGKYNLTDVAAAVGLGQLKRLDTFNKRRRELADRYFAKIDRTLGLALPVESDESNWHMFQILLPLDRMTISRGEFIARMKEAGVGVGVHYPALHLFTYYRGLGYTDGMYPHTEHVGASTISLPLFPAMIESDVDRVCDALSAVLTPVLRD</sequence>
<comment type="caution">
    <text evidence="3">The sequence shown here is derived from an EMBL/GenBank/DDBJ whole genome shotgun (WGS) entry which is preliminary data.</text>
</comment>
<dbReference type="GO" id="GO:0008483">
    <property type="term" value="F:transaminase activity"/>
    <property type="evidence" value="ECO:0007669"/>
    <property type="project" value="UniProtKB-KW"/>
</dbReference>
<evidence type="ECO:0000256" key="1">
    <source>
        <dbReference type="ARBA" id="ARBA00037999"/>
    </source>
</evidence>
<keyword evidence="4" id="KW-1185">Reference proteome</keyword>
<dbReference type="PANTHER" id="PTHR30244">
    <property type="entry name" value="TRANSAMINASE"/>
    <property type="match status" value="1"/>
</dbReference>
<gene>
    <name evidence="3" type="ORF">JMJ54_00220</name>
</gene>
<organism evidence="3 4">
    <name type="scientific">Jeongeupia naejangsanensis</name>
    <dbReference type="NCBI Taxonomy" id="613195"/>
    <lineage>
        <taxon>Bacteria</taxon>
        <taxon>Pseudomonadati</taxon>
        <taxon>Pseudomonadota</taxon>
        <taxon>Betaproteobacteria</taxon>
        <taxon>Neisseriales</taxon>
        <taxon>Chitinibacteraceae</taxon>
        <taxon>Jeongeupia</taxon>
    </lineage>
</organism>
<name>A0ABS2BF45_9NEIS</name>
<accession>A0ABS2BF45</accession>
<keyword evidence="3" id="KW-0808">Transferase</keyword>
<keyword evidence="3" id="KW-0032">Aminotransferase</keyword>
<comment type="similarity">
    <text evidence="1 2">Belongs to the DegT/DnrJ/EryC1 family.</text>
</comment>
<evidence type="ECO:0000256" key="2">
    <source>
        <dbReference type="RuleBase" id="RU004508"/>
    </source>
</evidence>
<dbReference type="Gene3D" id="3.40.640.10">
    <property type="entry name" value="Type I PLP-dependent aspartate aminotransferase-like (Major domain)"/>
    <property type="match status" value="1"/>
</dbReference>
<dbReference type="CDD" id="cd00616">
    <property type="entry name" value="AHBA_syn"/>
    <property type="match status" value="1"/>
</dbReference>
<dbReference type="InterPro" id="IPR015421">
    <property type="entry name" value="PyrdxlP-dep_Trfase_major"/>
</dbReference>
<dbReference type="Proteomes" id="UP000809431">
    <property type="component" value="Unassembled WGS sequence"/>
</dbReference>
<evidence type="ECO:0000313" key="4">
    <source>
        <dbReference type="Proteomes" id="UP000809431"/>
    </source>
</evidence>
<keyword evidence="2" id="KW-0663">Pyridoxal phosphate</keyword>
<dbReference type="EMBL" id="JAESND010000001">
    <property type="protein sequence ID" value="MBM3114237.1"/>
    <property type="molecule type" value="Genomic_DNA"/>
</dbReference>
<protein>
    <submittedName>
        <fullName evidence="3">DegT/DnrJ/EryC1/StrS aminotransferase family protein</fullName>
    </submittedName>
</protein>